<dbReference type="EMBL" id="JAOTPV010000008">
    <property type="protein sequence ID" value="KAJ4478946.1"/>
    <property type="molecule type" value="Genomic_DNA"/>
</dbReference>
<sequence length="420" mass="46627">MLNVDVVSLVCKQLEYGTYRALNRSFRSREDLDHRKGLLSLCLTSKVFLEPALNVLWRTLSSVEPLLSVLPETIDLNGKKMIVEQIAPSSWDRLRYYTSRVRTFADDGSTNYGLAPGSLIFFLTNSISDATLPLLVSLPSDIPRSRAFACPSCFWTLRLGRLPVYEPDLVKSLACLPKLSSLSLTLLSNGTVDYDGIQNGFPSLKHLSIEGSTADLHDFLNIISPSMLQELSLIWNAHPSITEAIGVTTLLPRLSTLRSLTIDDMTPFFPETFDQLSQLRELSYCSPLVLTDEITATIASSWSHIEILSFTAVMWSDVPLVSSLTHFARGCPNLRYLRYPIEVSVSPTGAAPPPTPFIHPLQDFVCSAQGDVSDPLSLTLGLHQIFPGLKSVNGDGDRWDEVQAILQSFHFIVAQNRHFI</sequence>
<reference evidence="1" key="1">
    <citation type="submission" date="2022-08" db="EMBL/GenBank/DDBJ databases">
        <title>A Global Phylogenomic Analysis of the Shiitake Genus Lentinula.</title>
        <authorList>
            <consortium name="DOE Joint Genome Institute"/>
            <person name="Sierra-Patev S."/>
            <person name="Min B."/>
            <person name="Naranjo-Ortiz M."/>
            <person name="Looney B."/>
            <person name="Konkel Z."/>
            <person name="Slot J.C."/>
            <person name="Sakamoto Y."/>
            <person name="Steenwyk J.L."/>
            <person name="Rokas A."/>
            <person name="Carro J."/>
            <person name="Camarero S."/>
            <person name="Ferreira P."/>
            <person name="Molpeceres G."/>
            <person name="Ruiz-Duenas F.J."/>
            <person name="Serrano A."/>
            <person name="Henrissat B."/>
            <person name="Drula E."/>
            <person name="Hughes K.W."/>
            <person name="Mata J.L."/>
            <person name="Ishikawa N.K."/>
            <person name="Vargas-Isla R."/>
            <person name="Ushijima S."/>
            <person name="Smith C.A."/>
            <person name="Ahrendt S."/>
            <person name="Andreopoulos W."/>
            <person name="He G."/>
            <person name="Labutti K."/>
            <person name="Lipzen A."/>
            <person name="Ng V."/>
            <person name="Riley R."/>
            <person name="Sandor L."/>
            <person name="Barry K."/>
            <person name="Martinez A.T."/>
            <person name="Xiao Y."/>
            <person name="Gibbons J.G."/>
            <person name="Terashima K."/>
            <person name="Grigoriev I.V."/>
            <person name="Hibbett D.S."/>
        </authorList>
    </citation>
    <scope>NUCLEOTIDE SEQUENCE</scope>
    <source>
        <strain evidence="1">JLM2183</strain>
    </source>
</reference>
<evidence type="ECO:0008006" key="3">
    <source>
        <dbReference type="Google" id="ProtNLM"/>
    </source>
</evidence>
<dbReference type="SUPFAM" id="SSF52047">
    <property type="entry name" value="RNI-like"/>
    <property type="match status" value="1"/>
</dbReference>
<accession>A0A9W9ABI6</accession>
<dbReference type="Gene3D" id="3.80.10.10">
    <property type="entry name" value="Ribonuclease Inhibitor"/>
    <property type="match status" value="1"/>
</dbReference>
<dbReference type="InterPro" id="IPR032675">
    <property type="entry name" value="LRR_dom_sf"/>
</dbReference>
<protein>
    <recommendedName>
        <fullName evidence="3">F-box domain-containing protein</fullName>
    </recommendedName>
</protein>
<gene>
    <name evidence="1" type="ORF">J3R30DRAFT_3701899</name>
</gene>
<comment type="caution">
    <text evidence="1">The sequence shown here is derived from an EMBL/GenBank/DDBJ whole genome shotgun (WGS) entry which is preliminary data.</text>
</comment>
<evidence type="ECO:0000313" key="1">
    <source>
        <dbReference type="EMBL" id="KAJ4478946.1"/>
    </source>
</evidence>
<keyword evidence="2" id="KW-1185">Reference proteome</keyword>
<proteinExistence type="predicted"/>
<name>A0A9W9ABI6_9AGAR</name>
<organism evidence="1 2">
    <name type="scientific">Lentinula aciculospora</name>
    <dbReference type="NCBI Taxonomy" id="153920"/>
    <lineage>
        <taxon>Eukaryota</taxon>
        <taxon>Fungi</taxon>
        <taxon>Dikarya</taxon>
        <taxon>Basidiomycota</taxon>
        <taxon>Agaricomycotina</taxon>
        <taxon>Agaricomycetes</taxon>
        <taxon>Agaricomycetidae</taxon>
        <taxon>Agaricales</taxon>
        <taxon>Marasmiineae</taxon>
        <taxon>Omphalotaceae</taxon>
        <taxon>Lentinula</taxon>
    </lineage>
</organism>
<dbReference type="OrthoDB" id="2631350at2759"/>
<evidence type="ECO:0000313" key="2">
    <source>
        <dbReference type="Proteomes" id="UP001150266"/>
    </source>
</evidence>
<dbReference type="AlphaFoldDB" id="A0A9W9ABI6"/>
<dbReference type="Proteomes" id="UP001150266">
    <property type="component" value="Unassembled WGS sequence"/>
</dbReference>